<sequence>MASTSTPQPRGPEPERSEVALGRLGDFVGFRLRRVQNQLSRKFAAANADLGLRSGLFSSLAIVAANPGISQSELSGAVGLDKSVTVTIIDELEKYGWAERRRSAEDRRRHALYVTPEGDRQLDRLFARMEEVEGAVLHQLSDAEHQMLNDVLDRMYDAVVREL</sequence>
<dbReference type="Pfam" id="PF01047">
    <property type="entry name" value="MarR"/>
    <property type="match status" value="1"/>
</dbReference>
<keyword evidence="3" id="KW-0804">Transcription</keyword>
<dbReference type="PANTHER" id="PTHR42756">
    <property type="entry name" value="TRANSCRIPTIONAL REGULATOR, MARR"/>
    <property type="match status" value="1"/>
</dbReference>
<dbReference type="PROSITE" id="PS50995">
    <property type="entry name" value="HTH_MARR_2"/>
    <property type="match status" value="1"/>
</dbReference>
<dbReference type="SUPFAM" id="SSF46785">
    <property type="entry name" value="Winged helix' DNA-binding domain"/>
    <property type="match status" value="1"/>
</dbReference>
<protein>
    <submittedName>
        <fullName evidence="5">Winged helix-turn-helix transcriptional regulator</fullName>
    </submittedName>
</protein>
<reference evidence="5 6" key="1">
    <citation type="submission" date="2020-08" db="EMBL/GenBank/DDBJ databases">
        <title>The genome sequence of type strain Novosphingobium piscinae KCTC 42194.</title>
        <authorList>
            <person name="Liu Y."/>
        </authorList>
    </citation>
    <scope>NUCLEOTIDE SEQUENCE [LARGE SCALE GENOMIC DNA]</scope>
    <source>
        <strain evidence="5 6">KCTC 42194</strain>
    </source>
</reference>
<feature type="domain" description="HTH marR-type" evidence="4">
    <location>
        <begin position="25"/>
        <end position="157"/>
    </location>
</feature>
<evidence type="ECO:0000313" key="6">
    <source>
        <dbReference type="Proteomes" id="UP000551327"/>
    </source>
</evidence>
<accession>A0A7X1KND1</accession>
<dbReference type="Gene3D" id="1.10.10.10">
    <property type="entry name" value="Winged helix-like DNA-binding domain superfamily/Winged helix DNA-binding domain"/>
    <property type="match status" value="1"/>
</dbReference>
<dbReference type="InterPro" id="IPR036388">
    <property type="entry name" value="WH-like_DNA-bd_sf"/>
</dbReference>
<keyword evidence="1" id="KW-0805">Transcription regulation</keyword>
<dbReference type="GO" id="GO:0003700">
    <property type="term" value="F:DNA-binding transcription factor activity"/>
    <property type="evidence" value="ECO:0007669"/>
    <property type="project" value="InterPro"/>
</dbReference>
<keyword evidence="2" id="KW-0238">DNA-binding</keyword>
<dbReference type="PRINTS" id="PR00598">
    <property type="entry name" value="HTHMARR"/>
</dbReference>
<evidence type="ECO:0000259" key="4">
    <source>
        <dbReference type="PROSITE" id="PS50995"/>
    </source>
</evidence>
<evidence type="ECO:0000256" key="1">
    <source>
        <dbReference type="ARBA" id="ARBA00023015"/>
    </source>
</evidence>
<dbReference type="GO" id="GO:0003677">
    <property type="term" value="F:DNA binding"/>
    <property type="evidence" value="ECO:0007669"/>
    <property type="project" value="UniProtKB-KW"/>
</dbReference>
<comment type="caution">
    <text evidence="5">The sequence shown here is derived from an EMBL/GenBank/DDBJ whole genome shotgun (WGS) entry which is preliminary data.</text>
</comment>
<evidence type="ECO:0000313" key="5">
    <source>
        <dbReference type="EMBL" id="MBC2667571.1"/>
    </source>
</evidence>
<dbReference type="SMART" id="SM00347">
    <property type="entry name" value="HTH_MARR"/>
    <property type="match status" value="1"/>
</dbReference>
<name>A0A7X1KND1_9SPHN</name>
<keyword evidence="6" id="KW-1185">Reference proteome</keyword>
<dbReference type="AlphaFoldDB" id="A0A7X1KND1"/>
<dbReference type="PANTHER" id="PTHR42756:SF1">
    <property type="entry name" value="TRANSCRIPTIONAL REPRESSOR OF EMRAB OPERON"/>
    <property type="match status" value="1"/>
</dbReference>
<dbReference type="EMBL" id="JACLAX010000001">
    <property type="protein sequence ID" value="MBC2667571.1"/>
    <property type="molecule type" value="Genomic_DNA"/>
</dbReference>
<gene>
    <name evidence="5" type="ORF">H7F53_00260</name>
</gene>
<evidence type="ECO:0000256" key="2">
    <source>
        <dbReference type="ARBA" id="ARBA00023125"/>
    </source>
</evidence>
<organism evidence="5 6">
    <name type="scientific">Novosphingobium piscinae</name>
    <dbReference type="NCBI Taxonomy" id="1507448"/>
    <lineage>
        <taxon>Bacteria</taxon>
        <taxon>Pseudomonadati</taxon>
        <taxon>Pseudomonadota</taxon>
        <taxon>Alphaproteobacteria</taxon>
        <taxon>Sphingomonadales</taxon>
        <taxon>Sphingomonadaceae</taxon>
        <taxon>Novosphingobium</taxon>
    </lineage>
</organism>
<dbReference type="InterPro" id="IPR000835">
    <property type="entry name" value="HTH_MarR-typ"/>
</dbReference>
<dbReference type="Proteomes" id="UP000551327">
    <property type="component" value="Unassembled WGS sequence"/>
</dbReference>
<proteinExistence type="predicted"/>
<dbReference type="RefSeq" id="WP_185677467.1">
    <property type="nucleotide sequence ID" value="NZ_JACLAX010000001.1"/>
</dbReference>
<evidence type="ECO:0000256" key="3">
    <source>
        <dbReference type="ARBA" id="ARBA00023163"/>
    </source>
</evidence>
<dbReference type="InterPro" id="IPR036390">
    <property type="entry name" value="WH_DNA-bd_sf"/>
</dbReference>